<feature type="region of interest" description="Disordered" evidence="2">
    <location>
        <begin position="1"/>
        <end position="89"/>
    </location>
</feature>
<feature type="compositionally biased region" description="Acidic residues" evidence="2">
    <location>
        <begin position="49"/>
        <end position="61"/>
    </location>
</feature>
<accession>A0AA36J1W3</accession>
<evidence type="ECO:0000256" key="2">
    <source>
        <dbReference type="SAM" id="MobiDB-lite"/>
    </source>
</evidence>
<reference evidence="4" key="1">
    <citation type="submission" date="2023-08" db="EMBL/GenBank/DDBJ databases">
        <authorList>
            <person name="Chen Y."/>
            <person name="Shah S."/>
            <person name="Dougan E. K."/>
            <person name="Thang M."/>
            <person name="Chan C."/>
        </authorList>
    </citation>
    <scope>NUCLEOTIDE SEQUENCE</scope>
</reference>
<gene>
    <name evidence="4" type="ORF">EVOR1521_LOCUS21102</name>
</gene>
<protein>
    <recommendedName>
        <fullName evidence="3">C3H1-type domain-containing protein</fullName>
    </recommendedName>
</protein>
<organism evidence="4 5">
    <name type="scientific">Effrenium voratum</name>
    <dbReference type="NCBI Taxonomy" id="2562239"/>
    <lineage>
        <taxon>Eukaryota</taxon>
        <taxon>Sar</taxon>
        <taxon>Alveolata</taxon>
        <taxon>Dinophyceae</taxon>
        <taxon>Suessiales</taxon>
        <taxon>Symbiodiniaceae</taxon>
        <taxon>Effrenium</taxon>
    </lineage>
</organism>
<evidence type="ECO:0000313" key="5">
    <source>
        <dbReference type="Proteomes" id="UP001178507"/>
    </source>
</evidence>
<dbReference type="PROSITE" id="PS50103">
    <property type="entry name" value="ZF_C3H1"/>
    <property type="match status" value="1"/>
</dbReference>
<dbReference type="Proteomes" id="UP001178507">
    <property type="component" value="Unassembled WGS sequence"/>
</dbReference>
<comment type="caution">
    <text evidence="4">The sequence shown here is derived from an EMBL/GenBank/DDBJ whole genome shotgun (WGS) entry which is preliminary data.</text>
</comment>
<evidence type="ECO:0000313" key="4">
    <source>
        <dbReference type="EMBL" id="CAJ1396990.1"/>
    </source>
</evidence>
<dbReference type="GO" id="GO:0008270">
    <property type="term" value="F:zinc ion binding"/>
    <property type="evidence" value="ECO:0007669"/>
    <property type="project" value="UniProtKB-KW"/>
</dbReference>
<feature type="compositionally biased region" description="Low complexity" evidence="2">
    <location>
        <begin position="29"/>
        <end position="48"/>
    </location>
</feature>
<keyword evidence="1" id="KW-0863">Zinc-finger</keyword>
<keyword evidence="1" id="KW-0479">Metal-binding</keyword>
<feature type="domain" description="C3H1-type" evidence="3">
    <location>
        <begin position="164"/>
        <end position="186"/>
    </location>
</feature>
<proteinExistence type="predicted"/>
<feature type="region of interest" description="Disordered" evidence="2">
    <location>
        <begin position="363"/>
        <end position="386"/>
    </location>
</feature>
<feature type="compositionally biased region" description="Polar residues" evidence="2">
    <location>
        <begin position="1"/>
        <end position="16"/>
    </location>
</feature>
<name>A0AA36J1W3_9DINO</name>
<keyword evidence="5" id="KW-1185">Reference proteome</keyword>
<dbReference type="AlphaFoldDB" id="A0AA36J1W3"/>
<evidence type="ECO:0000259" key="3">
    <source>
        <dbReference type="PROSITE" id="PS50103"/>
    </source>
</evidence>
<feature type="zinc finger region" description="C3H1-type" evidence="1">
    <location>
        <begin position="164"/>
        <end position="186"/>
    </location>
</feature>
<keyword evidence="1" id="KW-0862">Zinc</keyword>
<dbReference type="InterPro" id="IPR000571">
    <property type="entry name" value="Znf_CCCH"/>
</dbReference>
<dbReference type="EMBL" id="CAUJNA010003250">
    <property type="protein sequence ID" value="CAJ1396990.1"/>
    <property type="molecule type" value="Genomic_DNA"/>
</dbReference>
<evidence type="ECO:0000256" key="1">
    <source>
        <dbReference type="PROSITE-ProRule" id="PRU00723"/>
    </source>
</evidence>
<sequence length="429" mass="44349">MGQGCSSCFSGLSATVTPAPVREGPGDYPAPAMAAPAPAPAPEVACQEPEQEAEELQEQELPESKEAISAKARPPALEPSAAHHGPPGAKLAAALAEAADTIETIPSTNPSPGAAKAMHLENMSSEEGDAELQTPSGTVTTSAELGHELPSLGSAGHATGDCKRCCFYPKGRCQNGYECRFCHFDHDKRKRVKKSGEGHGPEMPANLMPPTPNAQCLANGIAQEANLGFEAPEVMRQEAFMQNGMPMWQPPMPMQQLPYAPGAWAPPYLANHAPPMCGPYPGPFGCGPPPCSPPYDAGLVLPRYTNSAGCLPEPMGMSMGPMGPSPMGAMGPMGPMGPMGMVPPGPPPMAPGPGPVLPLGPMGTTPVGVNSAPQPAKPSKPDSPRSAILKLTGAWGALANAAHEPGAEPEAPAHLRERHDMRMCVPPAR</sequence>